<dbReference type="GO" id="GO:0030553">
    <property type="term" value="F:cGMP binding"/>
    <property type="evidence" value="ECO:0007669"/>
    <property type="project" value="UniProtKB-KW"/>
</dbReference>
<keyword evidence="2" id="KW-0813">Transport</keyword>
<dbReference type="GeneTree" id="ENSGT00940000162283"/>
<evidence type="ECO:0000256" key="17">
    <source>
        <dbReference type="SAM" id="Phobius"/>
    </source>
</evidence>
<dbReference type="FunFam" id="2.60.120.10:FF:000020">
    <property type="entry name" value="Cyclic nucleotide-gated channel beta 3"/>
    <property type="match status" value="1"/>
</dbReference>
<dbReference type="AlphaFoldDB" id="A0AAX7UIJ3"/>
<dbReference type="FunFam" id="1.10.287.70:FF:000072">
    <property type="entry name" value="Cyclic nucleotide gated channel beta 3"/>
    <property type="match status" value="1"/>
</dbReference>
<keyword evidence="13" id="KW-0844">Vision</keyword>
<keyword evidence="7 17" id="KW-1133">Transmembrane helix</keyword>
<dbReference type="GO" id="GO:0001895">
    <property type="term" value="P:retina homeostasis"/>
    <property type="evidence" value="ECO:0007669"/>
    <property type="project" value="TreeGrafter"/>
</dbReference>
<evidence type="ECO:0000256" key="15">
    <source>
        <dbReference type="ARBA" id="ARBA00036239"/>
    </source>
</evidence>
<dbReference type="InterPro" id="IPR018488">
    <property type="entry name" value="cNMP-bd_CS"/>
</dbReference>
<feature type="compositionally biased region" description="Basic and acidic residues" evidence="16">
    <location>
        <begin position="663"/>
        <end position="674"/>
    </location>
</feature>
<keyword evidence="6" id="KW-0547">Nucleotide-binding</keyword>
<dbReference type="GO" id="GO:0044877">
    <property type="term" value="F:protein-containing complex binding"/>
    <property type="evidence" value="ECO:0007669"/>
    <property type="project" value="TreeGrafter"/>
</dbReference>
<name>A0AAX7UIJ3_ASTCA</name>
<evidence type="ECO:0000256" key="1">
    <source>
        <dbReference type="ARBA" id="ARBA00004141"/>
    </source>
</evidence>
<keyword evidence="11" id="KW-1071">Ligand-gated ion channel</keyword>
<evidence type="ECO:0000256" key="6">
    <source>
        <dbReference type="ARBA" id="ARBA00022741"/>
    </source>
</evidence>
<evidence type="ECO:0000256" key="10">
    <source>
        <dbReference type="ARBA" id="ARBA00023136"/>
    </source>
</evidence>
<feature type="transmembrane region" description="Helical" evidence="17">
    <location>
        <begin position="381"/>
        <end position="398"/>
    </location>
</feature>
<comment type="subcellular location">
    <subcellularLocation>
        <location evidence="1">Membrane</location>
        <topology evidence="1">Multi-pass membrane protein</topology>
    </subcellularLocation>
</comment>
<protein>
    <recommendedName>
        <fullName evidence="18">Cyclic nucleotide-binding domain-containing protein</fullName>
    </recommendedName>
</protein>
<dbReference type="GO" id="GO:0005222">
    <property type="term" value="F:intracellularly cAMP-activated cation channel activity"/>
    <property type="evidence" value="ECO:0007669"/>
    <property type="project" value="TreeGrafter"/>
</dbReference>
<evidence type="ECO:0000256" key="4">
    <source>
        <dbReference type="ARBA" id="ARBA00022606"/>
    </source>
</evidence>
<keyword evidence="5 17" id="KW-0812">Transmembrane</keyword>
<dbReference type="GO" id="GO:0005223">
    <property type="term" value="F:intracellularly cGMP-activated cation channel activity"/>
    <property type="evidence" value="ECO:0007669"/>
    <property type="project" value="TreeGrafter"/>
</dbReference>
<feature type="region of interest" description="Disordered" evidence="16">
    <location>
        <begin position="93"/>
        <end position="123"/>
    </location>
</feature>
<dbReference type="SUPFAM" id="SSF81324">
    <property type="entry name" value="Voltage-gated potassium channels"/>
    <property type="match status" value="1"/>
</dbReference>
<dbReference type="SMART" id="SM00100">
    <property type="entry name" value="cNMP"/>
    <property type="match status" value="1"/>
</dbReference>
<dbReference type="PROSITE" id="PS00889">
    <property type="entry name" value="CNMP_BINDING_2"/>
    <property type="match status" value="1"/>
</dbReference>
<organism evidence="19 20">
    <name type="scientific">Astatotilapia calliptera</name>
    <name type="common">Eastern happy</name>
    <name type="synonym">Chromis callipterus</name>
    <dbReference type="NCBI Taxonomy" id="8154"/>
    <lineage>
        <taxon>Eukaryota</taxon>
        <taxon>Metazoa</taxon>
        <taxon>Chordata</taxon>
        <taxon>Craniata</taxon>
        <taxon>Vertebrata</taxon>
        <taxon>Euteleostomi</taxon>
        <taxon>Actinopterygii</taxon>
        <taxon>Neopterygii</taxon>
        <taxon>Teleostei</taxon>
        <taxon>Neoteleostei</taxon>
        <taxon>Acanthomorphata</taxon>
        <taxon>Ovalentaria</taxon>
        <taxon>Cichlomorphae</taxon>
        <taxon>Cichliformes</taxon>
        <taxon>Cichlidae</taxon>
        <taxon>African cichlids</taxon>
        <taxon>Pseudocrenilabrinae</taxon>
        <taxon>Haplochromini</taxon>
        <taxon>Astatotilapia</taxon>
    </lineage>
</organism>
<dbReference type="FunFam" id="1.10.287.630:FF:000001">
    <property type="entry name" value="Cyclic nucleotide-gated channel alpha 3"/>
    <property type="match status" value="1"/>
</dbReference>
<dbReference type="Pfam" id="PF00027">
    <property type="entry name" value="cNMP_binding"/>
    <property type="match status" value="1"/>
</dbReference>
<feature type="transmembrane region" description="Helical" evidence="17">
    <location>
        <begin position="261"/>
        <end position="280"/>
    </location>
</feature>
<evidence type="ECO:0000256" key="3">
    <source>
        <dbReference type="ARBA" id="ARBA00022535"/>
    </source>
</evidence>
<comment type="catalytic activity">
    <reaction evidence="15">
        <text>Na(+)(in) = Na(+)(out)</text>
        <dbReference type="Rhea" id="RHEA:34963"/>
        <dbReference type="ChEBI" id="CHEBI:29101"/>
    </reaction>
</comment>
<dbReference type="InterPro" id="IPR014710">
    <property type="entry name" value="RmlC-like_jellyroll"/>
</dbReference>
<keyword evidence="20" id="KW-1185">Reference proteome</keyword>
<evidence type="ECO:0000256" key="13">
    <source>
        <dbReference type="ARBA" id="ARBA00023305"/>
    </source>
</evidence>
<dbReference type="PANTHER" id="PTHR45638">
    <property type="entry name" value="CYCLIC NUCLEOTIDE-GATED CATION CHANNEL SUBUNIT A"/>
    <property type="match status" value="1"/>
</dbReference>
<feature type="transmembrane region" description="Helical" evidence="17">
    <location>
        <begin position="207"/>
        <end position="228"/>
    </location>
</feature>
<dbReference type="PANTHER" id="PTHR45638:SF16">
    <property type="entry name" value="CYCLIC NUCLEOTIDE-GATED CATION CHANNEL BETA-1"/>
    <property type="match status" value="1"/>
</dbReference>
<evidence type="ECO:0000259" key="18">
    <source>
        <dbReference type="PROSITE" id="PS50042"/>
    </source>
</evidence>
<evidence type="ECO:0000256" key="5">
    <source>
        <dbReference type="ARBA" id="ARBA00022692"/>
    </source>
</evidence>
<accession>A0AAX7UIJ3</accession>
<keyword evidence="3" id="KW-0140">cGMP</keyword>
<dbReference type="GO" id="GO:0007601">
    <property type="term" value="P:visual perception"/>
    <property type="evidence" value="ECO:0007669"/>
    <property type="project" value="UniProtKB-KW"/>
</dbReference>
<keyword evidence="4" id="KW-0716">Sensory transduction</keyword>
<keyword evidence="10 17" id="KW-0472">Membrane</keyword>
<dbReference type="InterPro" id="IPR018490">
    <property type="entry name" value="cNMP-bd_dom_sf"/>
</dbReference>
<evidence type="ECO:0000256" key="12">
    <source>
        <dbReference type="ARBA" id="ARBA00023303"/>
    </source>
</evidence>
<dbReference type="GO" id="GO:0017071">
    <property type="term" value="C:intracellular cyclic nucleotide activated cation channel complex"/>
    <property type="evidence" value="ECO:0007669"/>
    <property type="project" value="TreeGrafter"/>
</dbReference>
<evidence type="ECO:0000313" key="19">
    <source>
        <dbReference type="Ensembl" id="ENSACLP00000068790.1"/>
    </source>
</evidence>
<feature type="region of interest" description="Disordered" evidence="16">
    <location>
        <begin position="663"/>
        <end position="685"/>
    </location>
</feature>
<evidence type="ECO:0000256" key="11">
    <source>
        <dbReference type="ARBA" id="ARBA00023286"/>
    </source>
</evidence>
<evidence type="ECO:0000256" key="9">
    <source>
        <dbReference type="ARBA" id="ARBA00023065"/>
    </source>
</evidence>
<reference evidence="19" key="2">
    <citation type="submission" date="2025-08" db="UniProtKB">
        <authorList>
            <consortium name="Ensembl"/>
        </authorList>
    </citation>
    <scope>IDENTIFICATION</scope>
</reference>
<evidence type="ECO:0000256" key="8">
    <source>
        <dbReference type="ARBA" id="ARBA00022992"/>
    </source>
</evidence>
<keyword evidence="12" id="KW-0407">Ion channel</keyword>
<keyword evidence="9" id="KW-0406">Ion transport</keyword>
<feature type="domain" description="Cyclic nucleotide-binding" evidence="18">
    <location>
        <begin position="481"/>
        <end position="585"/>
    </location>
</feature>
<dbReference type="PROSITE" id="PS00888">
    <property type="entry name" value="CNMP_BINDING_1"/>
    <property type="match status" value="1"/>
</dbReference>
<dbReference type="SUPFAM" id="SSF51206">
    <property type="entry name" value="cAMP-binding domain-like"/>
    <property type="match status" value="1"/>
</dbReference>
<evidence type="ECO:0000256" key="7">
    <source>
        <dbReference type="ARBA" id="ARBA00022989"/>
    </source>
</evidence>
<dbReference type="Proteomes" id="UP000265100">
    <property type="component" value="Chromosome 1"/>
</dbReference>
<dbReference type="GO" id="GO:0005886">
    <property type="term" value="C:plasma membrane"/>
    <property type="evidence" value="ECO:0007669"/>
    <property type="project" value="TreeGrafter"/>
</dbReference>
<evidence type="ECO:0000256" key="2">
    <source>
        <dbReference type="ARBA" id="ARBA00022448"/>
    </source>
</evidence>
<evidence type="ECO:0000256" key="16">
    <source>
        <dbReference type="SAM" id="MobiDB-lite"/>
    </source>
</evidence>
<dbReference type="GO" id="GO:0001750">
    <property type="term" value="C:photoreceptor outer segment"/>
    <property type="evidence" value="ECO:0007669"/>
    <property type="project" value="TreeGrafter"/>
</dbReference>
<dbReference type="Gene3D" id="1.10.287.70">
    <property type="match status" value="1"/>
</dbReference>
<feature type="region of interest" description="Disordered" evidence="16">
    <location>
        <begin position="716"/>
        <end position="739"/>
    </location>
</feature>
<dbReference type="CDD" id="cd00038">
    <property type="entry name" value="CAP_ED"/>
    <property type="match status" value="1"/>
</dbReference>
<proteinExistence type="predicted"/>
<reference evidence="19" key="3">
    <citation type="submission" date="2025-09" db="UniProtKB">
        <authorList>
            <consortium name="Ensembl"/>
        </authorList>
    </citation>
    <scope>IDENTIFICATION</scope>
</reference>
<dbReference type="Gene3D" id="2.60.120.10">
    <property type="entry name" value="Jelly Rolls"/>
    <property type="match status" value="1"/>
</dbReference>
<feature type="transmembrane region" description="Helical" evidence="17">
    <location>
        <begin position="306"/>
        <end position="330"/>
    </location>
</feature>
<reference evidence="19" key="1">
    <citation type="submission" date="2018-05" db="EMBL/GenBank/DDBJ databases">
        <authorList>
            <person name="Datahose"/>
        </authorList>
    </citation>
    <scope>NUCLEOTIDE SEQUENCE</scope>
</reference>
<feature type="transmembrane region" description="Helical" evidence="17">
    <location>
        <begin position="173"/>
        <end position="195"/>
    </location>
</feature>
<evidence type="ECO:0000313" key="20">
    <source>
        <dbReference type="Proteomes" id="UP000265100"/>
    </source>
</evidence>
<sequence>TTQVRQPSVDSGANAMFCCTTINTSLRLSVSTDEKPHRLTMSSLLPSVCPPCLPSRSSSCRTRPLSATSVGSVVVQDRLNELVRLFKGRTERQKERLIDPDESEEESPEKKDTAGGGEEEKEEEKEFKFELLGYEVKIPNLPKLPQMPGWLRAILEYRFPSSIDPFTGEKSNLIYVIWLFFVVAAWNWNVWLIPVRWAFPYQTPENIHLWLLADYTFDFIYIIDILVFQPRLQFVRGGDIVCDKKDMREHYMTTERFKMDIISLFPLEVFYYFTGVNSLLRFPRLLKYMVFSEFNDRMESVMKKAYIYRVIRTSMYLLYSLHINACLFYWGSDYEGLGSTKWVYNGKGNAYIRCYYFAVKTLITIGGLPDPTTVFEICFQLINYFVGVFAFSIMIGQMRDVVGAATAGENYYRACMDSTVKYMTSYNIPREVQNRIKTWYDYTWKSQGMLDEQELLIQLPDKMRMDIAVDVNYAIVSKVALFQGCDRQMVFDMLMRLKSVVYLPGDFVCKKGEIGREMYIIKQGEVQVVGGPDLETVFVTIRAGSVFGEISLLAGGGGNRRTANVKAHGFANLFILDKNDLAEILVHYPESEKLLRKKVIHLPLSAQSGHGAEADRPEPRQPPELLNVRLWRFGDVGARFSVSELVWTAALCLSLCRKMLTKDKKPEEKEEGKGAKTVIPPRPDTPEMFKAALKVTEQAGIEGTFAKLKKVYRPSEAGEAQVGQHHHITSLQLQGRKDR</sequence>
<dbReference type="Ensembl" id="ENSACLT00000088051.1">
    <property type="protein sequence ID" value="ENSACLP00000068790.1"/>
    <property type="gene ID" value="ENSACLG00000024962.2"/>
</dbReference>
<evidence type="ECO:0000256" key="14">
    <source>
        <dbReference type="ARBA" id="ARBA00034430"/>
    </source>
</evidence>
<comment type="catalytic activity">
    <reaction evidence="14">
        <text>K(+)(in) = K(+)(out)</text>
        <dbReference type="Rhea" id="RHEA:29463"/>
        <dbReference type="ChEBI" id="CHEBI:29103"/>
    </reaction>
</comment>
<keyword evidence="8" id="KW-0142">cGMP-binding</keyword>
<dbReference type="InterPro" id="IPR050866">
    <property type="entry name" value="CNG_cation_channel"/>
</dbReference>
<dbReference type="InterPro" id="IPR000595">
    <property type="entry name" value="cNMP-bd_dom"/>
</dbReference>
<dbReference type="Gene3D" id="1.10.287.630">
    <property type="entry name" value="Helix hairpin bin"/>
    <property type="match status" value="1"/>
</dbReference>
<dbReference type="PROSITE" id="PS50042">
    <property type="entry name" value="CNMP_BINDING_3"/>
    <property type="match status" value="1"/>
</dbReference>